<dbReference type="Pfam" id="PF03372">
    <property type="entry name" value="Exo_endo_phos"/>
    <property type="match status" value="1"/>
</dbReference>
<evidence type="ECO:0000256" key="2">
    <source>
        <dbReference type="ARBA" id="ARBA00022801"/>
    </source>
</evidence>
<evidence type="ECO:0000313" key="5">
    <source>
        <dbReference type="Proteomes" id="UP000187209"/>
    </source>
</evidence>
<dbReference type="InterPro" id="IPR036691">
    <property type="entry name" value="Endo/exonu/phosph_ase_sf"/>
</dbReference>
<gene>
    <name evidence="4" type="ORF">SteCoe_1052</name>
</gene>
<keyword evidence="2" id="KW-0378">Hydrolase</keyword>
<evidence type="ECO:0000313" key="4">
    <source>
        <dbReference type="EMBL" id="OMJ95463.1"/>
    </source>
</evidence>
<protein>
    <recommendedName>
        <fullName evidence="3">Endonuclease/exonuclease/phosphatase domain-containing protein</fullName>
    </recommendedName>
</protein>
<dbReference type="InterPro" id="IPR005135">
    <property type="entry name" value="Endo/exonuclease/phosphatase"/>
</dbReference>
<comment type="caution">
    <text evidence="4">The sequence shown here is derived from an EMBL/GenBank/DDBJ whole genome shotgun (WGS) entry which is preliminary data.</text>
</comment>
<sequence length="257" mass="29883">MPGDFKIMTWNILADQLADNFPAVDETFLQWEYRKGLILKEIDRICPDLLCIQELDHYNDFLKGLMDERGFDSVYRKKKGWHEDGLGIFYKRGMFEKLDEYYVDYPGNQFAIGLMLQKGPQRFYIFTTHLKAKKIFDVVRITQVQALLSFIQTLQPLPTIACGDFNSLPNTNAYITMYNNTLGLKSIYRNNTEPEFTTVKQRTNLEIKTEDYIWEKGFKKHQILSLPSLEAIGTKGLPKHNYPSDHLSLSAVLSFNI</sequence>
<dbReference type="GO" id="GO:0006139">
    <property type="term" value="P:nucleobase-containing compound metabolic process"/>
    <property type="evidence" value="ECO:0007669"/>
    <property type="project" value="UniProtKB-ARBA"/>
</dbReference>
<dbReference type="GO" id="GO:0000175">
    <property type="term" value="F:3'-5'-RNA exonuclease activity"/>
    <property type="evidence" value="ECO:0007669"/>
    <property type="project" value="TreeGrafter"/>
</dbReference>
<proteinExistence type="inferred from homology"/>
<dbReference type="Proteomes" id="UP000187209">
    <property type="component" value="Unassembled WGS sequence"/>
</dbReference>
<dbReference type="PANTHER" id="PTHR12121">
    <property type="entry name" value="CARBON CATABOLITE REPRESSOR PROTEIN 4"/>
    <property type="match status" value="1"/>
</dbReference>
<dbReference type="EMBL" id="MPUH01000011">
    <property type="protein sequence ID" value="OMJ95463.1"/>
    <property type="molecule type" value="Genomic_DNA"/>
</dbReference>
<dbReference type="SUPFAM" id="SSF56219">
    <property type="entry name" value="DNase I-like"/>
    <property type="match status" value="1"/>
</dbReference>
<keyword evidence="5" id="KW-1185">Reference proteome</keyword>
<evidence type="ECO:0000259" key="3">
    <source>
        <dbReference type="Pfam" id="PF03372"/>
    </source>
</evidence>
<dbReference type="AlphaFoldDB" id="A0A1R2D2J0"/>
<reference evidence="4 5" key="1">
    <citation type="submission" date="2016-11" db="EMBL/GenBank/DDBJ databases">
        <title>The macronuclear genome of Stentor coeruleus: a giant cell with tiny introns.</title>
        <authorList>
            <person name="Slabodnick M."/>
            <person name="Ruby J.G."/>
            <person name="Reiff S.B."/>
            <person name="Swart E.C."/>
            <person name="Gosai S."/>
            <person name="Prabakaran S."/>
            <person name="Witkowska E."/>
            <person name="Larue G.E."/>
            <person name="Fisher S."/>
            <person name="Freeman R.M."/>
            <person name="Gunawardena J."/>
            <person name="Chu W."/>
            <person name="Stover N.A."/>
            <person name="Gregory B.D."/>
            <person name="Nowacki M."/>
            <person name="Derisi J."/>
            <person name="Roy S.W."/>
            <person name="Marshall W.F."/>
            <person name="Sood P."/>
        </authorList>
    </citation>
    <scope>NUCLEOTIDE SEQUENCE [LARGE SCALE GENOMIC DNA]</scope>
    <source>
        <strain evidence="4">WM001</strain>
    </source>
</reference>
<dbReference type="PANTHER" id="PTHR12121:SF45">
    <property type="entry name" value="NOCTURNIN"/>
    <property type="match status" value="1"/>
</dbReference>
<dbReference type="Gene3D" id="3.60.10.10">
    <property type="entry name" value="Endonuclease/exonuclease/phosphatase"/>
    <property type="match status" value="1"/>
</dbReference>
<evidence type="ECO:0000256" key="1">
    <source>
        <dbReference type="ARBA" id="ARBA00010774"/>
    </source>
</evidence>
<organism evidence="4 5">
    <name type="scientific">Stentor coeruleus</name>
    <dbReference type="NCBI Taxonomy" id="5963"/>
    <lineage>
        <taxon>Eukaryota</taxon>
        <taxon>Sar</taxon>
        <taxon>Alveolata</taxon>
        <taxon>Ciliophora</taxon>
        <taxon>Postciliodesmatophora</taxon>
        <taxon>Heterotrichea</taxon>
        <taxon>Heterotrichida</taxon>
        <taxon>Stentoridae</taxon>
        <taxon>Stentor</taxon>
    </lineage>
</organism>
<dbReference type="OrthoDB" id="311669at2759"/>
<comment type="similarity">
    <text evidence="1">Belongs to the CCR4/nocturin family.</text>
</comment>
<accession>A0A1R2D2J0</accession>
<name>A0A1R2D2J0_9CILI</name>
<feature type="domain" description="Endonuclease/exonuclease/phosphatase" evidence="3">
    <location>
        <begin position="8"/>
        <end position="246"/>
    </location>
</feature>
<dbReference type="InterPro" id="IPR050410">
    <property type="entry name" value="CCR4/nocturin_mRNA_transcr"/>
</dbReference>